<dbReference type="Proteomes" id="UP000176944">
    <property type="component" value="Chromosome"/>
</dbReference>
<dbReference type="AlphaFoldDB" id="A0A1D9G4Q5"/>
<proteinExistence type="predicted"/>
<organism evidence="2 3">
    <name type="scientific">Moorena producens (strain JHB)</name>
    <dbReference type="NCBI Taxonomy" id="1454205"/>
    <lineage>
        <taxon>Bacteria</taxon>
        <taxon>Bacillati</taxon>
        <taxon>Cyanobacteriota</taxon>
        <taxon>Cyanophyceae</taxon>
        <taxon>Coleofasciculales</taxon>
        <taxon>Coleofasciculaceae</taxon>
        <taxon>Moorena</taxon>
    </lineage>
</organism>
<protein>
    <submittedName>
        <fullName evidence="2">Uncharacterized protein</fullName>
    </submittedName>
</protein>
<name>A0A1D9G4Q5_MOOP1</name>
<reference evidence="3" key="1">
    <citation type="submission" date="2016-10" db="EMBL/GenBank/DDBJ databases">
        <title>Comparative genomics uncovers the prolific and rare metabolic potential of the cyanobacterial genus Moorea.</title>
        <authorList>
            <person name="Leao T."/>
            <person name="Castelao G."/>
            <person name="Korobeynikov A."/>
            <person name="Monroe E.A."/>
            <person name="Podell S."/>
            <person name="Glukhov E."/>
            <person name="Allen E."/>
            <person name="Gerwick W.H."/>
            <person name="Gerwick L."/>
        </authorList>
    </citation>
    <scope>NUCLEOTIDE SEQUENCE [LARGE SCALE GENOMIC DNA]</scope>
    <source>
        <strain evidence="3">JHB</strain>
    </source>
</reference>
<evidence type="ECO:0000313" key="2">
    <source>
        <dbReference type="EMBL" id="AOY82596.2"/>
    </source>
</evidence>
<gene>
    <name evidence="2" type="ORF">BJP36_24440</name>
</gene>
<dbReference type="EMBL" id="CP017708">
    <property type="protein sequence ID" value="AOY82596.2"/>
    <property type="molecule type" value="Genomic_DNA"/>
</dbReference>
<evidence type="ECO:0000313" key="3">
    <source>
        <dbReference type="Proteomes" id="UP000176944"/>
    </source>
</evidence>
<feature type="region of interest" description="Disordered" evidence="1">
    <location>
        <begin position="1"/>
        <end position="29"/>
    </location>
</feature>
<accession>A0A1D9G4Q5</accession>
<evidence type="ECO:0000256" key="1">
    <source>
        <dbReference type="SAM" id="MobiDB-lite"/>
    </source>
</evidence>
<feature type="compositionally biased region" description="Polar residues" evidence="1">
    <location>
        <begin position="1"/>
        <end position="11"/>
    </location>
</feature>
<feature type="compositionally biased region" description="Basic residues" evidence="1">
    <location>
        <begin position="16"/>
        <end position="26"/>
    </location>
</feature>
<sequence length="130" mass="14611">MPEWVTGSNGSPLPKNPRRQTFHRRRSMPENTISAEIQSSPNHSRQAALALQQLGFRILHIGPTISVQAPQSLWESTFNVSFQPQQKTLIQEIDGSDVTYPKAAVDNLQIPEQLQTLVTGVMFVEPPEFF</sequence>